<dbReference type="PANTHER" id="PTHR12752">
    <property type="entry name" value="PHOSPHOINOSITOL 3-PHOSPHATE-BINDING PROTEIN"/>
    <property type="match status" value="1"/>
</dbReference>
<dbReference type="AlphaFoldDB" id="A0AAY4ALN7"/>
<dbReference type="Ensembl" id="ENSDCDT00010009634.1">
    <property type="protein sequence ID" value="ENSDCDP00010009160.1"/>
    <property type="gene ID" value="ENSDCDG00010004124.1"/>
</dbReference>
<keyword evidence="4" id="KW-1185">Reference proteome</keyword>
<dbReference type="PANTHER" id="PTHR12752:SF7">
    <property type="entry name" value="PLECKSTRIN HOMOLOGY DOMAIN-CONTAINING FAMILY A MEMBER 4"/>
    <property type="match status" value="1"/>
</dbReference>
<reference evidence="3" key="2">
    <citation type="submission" date="2025-08" db="UniProtKB">
        <authorList>
            <consortium name="Ensembl"/>
        </authorList>
    </citation>
    <scope>IDENTIFICATION</scope>
</reference>
<evidence type="ECO:0000259" key="2">
    <source>
        <dbReference type="Pfam" id="PF25541"/>
    </source>
</evidence>
<feature type="region of interest" description="Disordered" evidence="1">
    <location>
        <begin position="59"/>
        <end position="78"/>
    </location>
</feature>
<organism evidence="3 4">
    <name type="scientific">Denticeps clupeoides</name>
    <name type="common">denticle herring</name>
    <dbReference type="NCBI Taxonomy" id="299321"/>
    <lineage>
        <taxon>Eukaryota</taxon>
        <taxon>Metazoa</taxon>
        <taxon>Chordata</taxon>
        <taxon>Craniata</taxon>
        <taxon>Vertebrata</taxon>
        <taxon>Euteleostomi</taxon>
        <taxon>Actinopterygii</taxon>
        <taxon>Neopterygii</taxon>
        <taxon>Teleostei</taxon>
        <taxon>Clupei</taxon>
        <taxon>Clupeiformes</taxon>
        <taxon>Denticipitoidei</taxon>
        <taxon>Denticipitidae</taxon>
        <taxon>Denticeps</taxon>
    </lineage>
</organism>
<reference evidence="3" key="3">
    <citation type="submission" date="2025-09" db="UniProtKB">
        <authorList>
            <consortium name="Ensembl"/>
        </authorList>
    </citation>
    <scope>IDENTIFICATION</scope>
</reference>
<name>A0AAY4ALN7_9TELE</name>
<feature type="compositionally biased region" description="Basic and acidic residues" evidence="1">
    <location>
        <begin position="817"/>
        <end position="830"/>
    </location>
</feature>
<dbReference type="GeneTree" id="ENSGT00940000161121"/>
<dbReference type="Proteomes" id="UP000694580">
    <property type="component" value="Chromosome 2"/>
</dbReference>
<protein>
    <recommendedName>
        <fullName evidence="2">Pleckstrin homology domain-containing protein</fullName>
    </recommendedName>
</protein>
<gene>
    <name evidence="3" type="primary">LOC114784244</name>
</gene>
<evidence type="ECO:0000313" key="4">
    <source>
        <dbReference type="Proteomes" id="UP000694580"/>
    </source>
</evidence>
<feature type="region of interest" description="Disordered" evidence="1">
    <location>
        <begin position="807"/>
        <end position="832"/>
    </location>
</feature>
<feature type="region of interest" description="Disordered" evidence="1">
    <location>
        <begin position="561"/>
        <end position="595"/>
    </location>
</feature>
<proteinExistence type="predicted"/>
<evidence type="ECO:0000256" key="1">
    <source>
        <dbReference type="SAM" id="MobiDB-lite"/>
    </source>
</evidence>
<dbReference type="InterPro" id="IPR057971">
    <property type="entry name" value="PKHA4-7_TBCA"/>
</dbReference>
<feature type="domain" description="Pleckstrin homology" evidence="2">
    <location>
        <begin position="215"/>
        <end position="347"/>
    </location>
</feature>
<feature type="compositionally biased region" description="Low complexity" evidence="1">
    <location>
        <begin position="101"/>
        <end position="112"/>
    </location>
</feature>
<sequence length="886" mass="98164">MHSRVRGINQSVDMAFECTNRRCSSYQDFSQMEGSSESVHLLHTPPYRDTSGYSPDRANQLKGGRSWPHPKATGKTWSMRRSSSAEWIEDDSHAFLPILATPPTSSRPMTPRGHLCSRPHTPVGRVDIQPCEESPAMFHTSSERWHPPRASVTFTPHSNTRKTAAKVSLISRLPPLPPNRATPSSPAPHYLRRHHSPFSLAKYNMFTERDTEPIRILENNVDGLLTRLCGCDKLLQSLTAEQSQLQEVKDDTQAALEMSRMQLDEWKHPDAQVSQKTLLQEGLVTIRAQLCDLFMVMENVWSQYETIESELSILYSHLQHICHFAMPQEQSRAQRQLWMIDDILCGLKANRNHFRLIFGLDQHADQEIAGLDVAGPQQCLVRPPLPQDLQEANHIRELHCWAEPYYEVVNNIIPGCEQGGTQTGCGSPERNGMKNDWMEQTEGEAEPVPVRVARVVTATLPSTLMPRRISVETQPPEETLMPLAYRTLNQPTRLMAHSAQCNAERFYGEGCIETPLQTSVTHHDSVMAVEDLHCEVSAEAIGPLGQNGSIIRGSRKERCEMTSEPGLTPGQKEATVRQEEQNPYSFTKSGSRPVGPGSCLQKGLTCLDLANEATGSAMLMNGSMFCTDVLDAVPGETVTNGQLSLGAEETCHDVGAGTNCSGQDSDFTIFHNGKDTYQSKTSLMVANKKTEWFLSTNQRHGFIPVSVPGNDLVSSSYSCSLLTANTNQSNESVCLTGDEMNGDIEEPYNTDCKDNGIPDMEQQGSDNQVASKTSHNMSCSSDLLNLYEEIRHAVFYPGDVSRLECGGSPISIQDAEPGERSPEEQLKEHPALQQSITEIQCDDMGSRESSHHKCGCPIYSTILKNGAANHCSPFSHGRVTVVSTSF</sequence>
<feature type="region of interest" description="Disordered" evidence="1">
    <location>
        <begin position="101"/>
        <end position="121"/>
    </location>
</feature>
<feature type="region of interest" description="Disordered" evidence="1">
    <location>
        <begin position="139"/>
        <end position="161"/>
    </location>
</feature>
<accession>A0AAY4ALN7</accession>
<dbReference type="Pfam" id="PF25541">
    <property type="entry name" value="TBCA_PH"/>
    <property type="match status" value="1"/>
</dbReference>
<evidence type="ECO:0000313" key="3">
    <source>
        <dbReference type="Ensembl" id="ENSDCDP00010009160.1"/>
    </source>
</evidence>
<reference evidence="3 4" key="1">
    <citation type="submission" date="2020-06" db="EMBL/GenBank/DDBJ databases">
        <authorList>
            <consortium name="Wellcome Sanger Institute Data Sharing"/>
        </authorList>
    </citation>
    <scope>NUCLEOTIDE SEQUENCE [LARGE SCALE GENOMIC DNA]</scope>
</reference>
<feature type="compositionally biased region" description="Polar residues" evidence="1">
    <location>
        <begin position="581"/>
        <end position="590"/>
    </location>
</feature>